<dbReference type="Pfam" id="PF13439">
    <property type="entry name" value="Glyco_transf_4"/>
    <property type="match status" value="1"/>
</dbReference>
<evidence type="ECO:0000256" key="1">
    <source>
        <dbReference type="ARBA" id="ARBA00022676"/>
    </source>
</evidence>
<keyword evidence="1" id="KW-0808">Transferase</keyword>
<dbReference type="Proteomes" id="UP001431209">
    <property type="component" value="Unassembled WGS sequence"/>
</dbReference>
<evidence type="ECO:0000313" key="4">
    <source>
        <dbReference type="EMBL" id="KAL0482983.1"/>
    </source>
</evidence>
<keyword evidence="5" id="KW-1185">Reference proteome</keyword>
<dbReference type="AlphaFoldDB" id="A0AAW2Z127"/>
<keyword evidence="1" id="KW-0328">Glycosyltransferase</keyword>
<accession>A0AAW2Z127</accession>
<organism evidence="4 5">
    <name type="scientific">Acrasis kona</name>
    <dbReference type="NCBI Taxonomy" id="1008807"/>
    <lineage>
        <taxon>Eukaryota</taxon>
        <taxon>Discoba</taxon>
        <taxon>Heterolobosea</taxon>
        <taxon>Tetramitia</taxon>
        <taxon>Eutetramitia</taxon>
        <taxon>Acrasidae</taxon>
        <taxon>Acrasis</taxon>
    </lineage>
</organism>
<dbReference type="InterPro" id="IPR028098">
    <property type="entry name" value="Glyco_trans_4-like_N"/>
</dbReference>
<sequence>MFVDDLVKLKIRKEVASDYLDAATFINENEFDFVIIEHEYGIYGGSRYGANVVCLLRSLSIPVVTTLHTIKKSMSDEEHSILQQFFMLSSKVVVMTQNMKHMLDAHHNLYGDRIVVIPHGVRAQPYPDKAQEKIRAVVDPKRPTMLGFGLIHPGKGYEHVIKAMPTILRQVPNILFMIYGKAHPSCGPSCSSYLQNIKNLVATLGLSRSVIFYDVFLSDKQLNLVLGATDLYLTPYKDLEQAVSGTVALSLSKGCVVASSRYDYANEVLKDGRGILFDDLSPSTISSALINILKDKNKLHEMSKESYKLTRDWAWNKIAQSMMNLIT</sequence>
<protein>
    <recommendedName>
        <fullName evidence="6">Glycosyltransferase</fullName>
    </recommendedName>
</protein>
<dbReference type="InterPro" id="IPR001296">
    <property type="entry name" value="Glyco_trans_1"/>
</dbReference>
<dbReference type="PANTHER" id="PTHR12526:SF572">
    <property type="entry name" value="BLL5144 PROTEIN"/>
    <property type="match status" value="1"/>
</dbReference>
<dbReference type="Gene3D" id="3.40.50.2000">
    <property type="entry name" value="Glycogen Phosphorylase B"/>
    <property type="match status" value="2"/>
</dbReference>
<evidence type="ECO:0000259" key="3">
    <source>
        <dbReference type="Pfam" id="PF13439"/>
    </source>
</evidence>
<dbReference type="PANTHER" id="PTHR12526">
    <property type="entry name" value="GLYCOSYLTRANSFERASE"/>
    <property type="match status" value="1"/>
</dbReference>
<evidence type="ECO:0000259" key="2">
    <source>
        <dbReference type="Pfam" id="PF00534"/>
    </source>
</evidence>
<evidence type="ECO:0008006" key="6">
    <source>
        <dbReference type="Google" id="ProtNLM"/>
    </source>
</evidence>
<feature type="domain" description="Glycosyltransferase subfamily 4-like N-terminal" evidence="3">
    <location>
        <begin position="51"/>
        <end position="122"/>
    </location>
</feature>
<comment type="caution">
    <text evidence="4">The sequence shown here is derived from an EMBL/GenBank/DDBJ whole genome shotgun (WGS) entry which is preliminary data.</text>
</comment>
<dbReference type="SUPFAM" id="SSF53756">
    <property type="entry name" value="UDP-Glycosyltransferase/glycogen phosphorylase"/>
    <property type="match status" value="1"/>
</dbReference>
<reference evidence="4 5" key="1">
    <citation type="submission" date="2024-03" db="EMBL/GenBank/DDBJ databases">
        <title>The Acrasis kona genome and developmental transcriptomes reveal deep origins of eukaryotic multicellular pathways.</title>
        <authorList>
            <person name="Sheikh S."/>
            <person name="Fu C.-J."/>
            <person name="Brown M.W."/>
            <person name="Baldauf S.L."/>
        </authorList>
    </citation>
    <scope>NUCLEOTIDE SEQUENCE [LARGE SCALE GENOMIC DNA]</scope>
    <source>
        <strain evidence="4 5">ATCC MYA-3509</strain>
    </source>
</reference>
<name>A0AAW2Z127_9EUKA</name>
<dbReference type="GO" id="GO:0016757">
    <property type="term" value="F:glycosyltransferase activity"/>
    <property type="evidence" value="ECO:0007669"/>
    <property type="project" value="UniProtKB-KW"/>
</dbReference>
<evidence type="ECO:0000313" key="5">
    <source>
        <dbReference type="Proteomes" id="UP001431209"/>
    </source>
</evidence>
<dbReference type="Pfam" id="PF00534">
    <property type="entry name" value="Glycos_transf_1"/>
    <property type="match status" value="1"/>
</dbReference>
<proteinExistence type="predicted"/>
<gene>
    <name evidence="4" type="ORF">AKO1_015020</name>
</gene>
<feature type="domain" description="Glycosyl transferase family 1" evidence="2">
    <location>
        <begin position="137"/>
        <end position="308"/>
    </location>
</feature>
<dbReference type="EMBL" id="JAOPGA020000921">
    <property type="protein sequence ID" value="KAL0482983.1"/>
    <property type="molecule type" value="Genomic_DNA"/>
</dbReference>